<dbReference type="Gene3D" id="3.30.450.20">
    <property type="entry name" value="PAS domain"/>
    <property type="match status" value="3"/>
</dbReference>
<dbReference type="Proteomes" id="UP001596473">
    <property type="component" value="Unassembled WGS sequence"/>
</dbReference>
<comment type="catalytic activity">
    <reaction evidence="2">
        <text>2 GTP = 3',3'-c-di-GMP + 2 diphosphate</text>
        <dbReference type="Rhea" id="RHEA:24898"/>
        <dbReference type="ChEBI" id="CHEBI:33019"/>
        <dbReference type="ChEBI" id="CHEBI:37565"/>
        <dbReference type="ChEBI" id="CHEBI:58805"/>
        <dbReference type="EC" id="2.7.7.65"/>
    </reaction>
</comment>
<dbReference type="Gene3D" id="3.30.70.270">
    <property type="match status" value="1"/>
</dbReference>
<proteinExistence type="predicted"/>
<dbReference type="InterPro" id="IPR029787">
    <property type="entry name" value="Nucleotide_cyclase"/>
</dbReference>
<name>A0ABW2QZD4_9NEIS</name>
<gene>
    <name evidence="6" type="ORF">ACFQNF_14235</name>
</gene>
<dbReference type="InterPro" id="IPR000700">
    <property type="entry name" value="PAS-assoc_C"/>
</dbReference>
<dbReference type="SUPFAM" id="SSF55073">
    <property type="entry name" value="Nucleotide cyclase"/>
    <property type="match status" value="1"/>
</dbReference>
<feature type="transmembrane region" description="Helical" evidence="3">
    <location>
        <begin position="283"/>
        <end position="304"/>
    </location>
</feature>
<evidence type="ECO:0000313" key="7">
    <source>
        <dbReference type="Proteomes" id="UP001596473"/>
    </source>
</evidence>
<accession>A0ABW2QZD4</accession>
<dbReference type="RefSeq" id="WP_380188600.1">
    <property type="nucleotide sequence ID" value="NZ_JBHTBQ010000033.1"/>
</dbReference>
<dbReference type="EC" id="2.7.7.65" evidence="1"/>
<dbReference type="CDD" id="cd00130">
    <property type="entry name" value="PAS"/>
    <property type="match status" value="1"/>
</dbReference>
<keyword evidence="7" id="KW-1185">Reference proteome</keyword>
<dbReference type="InterPro" id="IPR050469">
    <property type="entry name" value="Diguanylate_Cyclase"/>
</dbReference>
<evidence type="ECO:0000259" key="5">
    <source>
        <dbReference type="PROSITE" id="PS50887"/>
    </source>
</evidence>
<keyword evidence="3" id="KW-0472">Membrane</keyword>
<dbReference type="SUPFAM" id="SSF55785">
    <property type="entry name" value="PYP-like sensor domain (PAS domain)"/>
    <property type="match status" value="1"/>
</dbReference>
<comment type="caution">
    <text evidence="6">The sequence shown here is derived from an EMBL/GenBank/DDBJ whole genome shotgun (WGS) entry which is preliminary data.</text>
</comment>
<dbReference type="PROSITE" id="PS50887">
    <property type="entry name" value="GGDEF"/>
    <property type="match status" value="1"/>
</dbReference>
<reference evidence="7" key="1">
    <citation type="journal article" date="2019" name="Int. J. Syst. Evol. Microbiol.">
        <title>The Global Catalogue of Microorganisms (GCM) 10K type strain sequencing project: providing services to taxonomists for standard genome sequencing and annotation.</title>
        <authorList>
            <consortium name="The Broad Institute Genomics Platform"/>
            <consortium name="The Broad Institute Genome Sequencing Center for Infectious Disease"/>
            <person name="Wu L."/>
            <person name="Ma J."/>
        </authorList>
    </citation>
    <scope>NUCLEOTIDE SEQUENCE [LARGE SCALE GENOMIC DNA]</scope>
    <source>
        <strain evidence="7">CCUG 62945</strain>
    </source>
</reference>
<dbReference type="InterPro" id="IPR000014">
    <property type="entry name" value="PAS"/>
</dbReference>
<sequence>MNWTTRQSAFITLLAMLFGLGMIFILAYQVNSSYRIEVQRTRLNVTHQSSEVANQISSALREIDIVLKDLSDRISPQDLLNAEQGDSRNAELQNILLDKLLQVHQADNIVLVSSNSSITHRALDTPGHGQLMDDAYFQLIRNNRYQERIYARLASHSQNTGIVVARRVESLTAEFSGLIVASMTRSYLDGLLSALPLGKHGSIQLIDQNKNILAKYPPNALALPLDEAGIKDLLAGKESKILVNHISPTQSISSYHLIKETPFIVIVNASSDDYLLRWRNNTLYYLLGGGTLLIMALLMCYFFWRSHRLTQNLHKKEKHLNASEARFRQMIETSPVAIVLARMPDYFITYINHQAAELFDQTQAGALSQRAFELYKSKPMFMEQVQKIQQGQCQHNIEVMLQRKDGQPFWGNLSMSMHETNQITTLMIGISDITSKKQLEADLQHKATIDSLSGLFNRAYFTERANHEIARAKRNQQPLIVIMLDIDHFKRINDNWGHDIGDKAIQSLAELCRTTLRDIDIIGRIGGEEFAILLPETDLEKGYPVAERLRQRIEAQRISLANEQTLQFTASIGLSILCADDDKLDRILKRADLALYQAKNEGRNQTVIYSKIAE</sequence>
<dbReference type="NCBIfam" id="TIGR00229">
    <property type="entry name" value="sensory_box"/>
    <property type="match status" value="1"/>
</dbReference>
<dbReference type="GO" id="GO:0052621">
    <property type="term" value="F:diguanylate cyclase activity"/>
    <property type="evidence" value="ECO:0007669"/>
    <property type="project" value="UniProtKB-EC"/>
</dbReference>
<keyword evidence="6" id="KW-0808">Transferase</keyword>
<keyword evidence="3" id="KW-0812">Transmembrane</keyword>
<dbReference type="InterPro" id="IPR043128">
    <property type="entry name" value="Rev_trsase/Diguanyl_cyclase"/>
</dbReference>
<dbReference type="CDD" id="cd12915">
    <property type="entry name" value="PDC2_DGC_like"/>
    <property type="match status" value="1"/>
</dbReference>
<keyword evidence="3" id="KW-1133">Transmembrane helix</keyword>
<dbReference type="InterPro" id="IPR000160">
    <property type="entry name" value="GGDEF_dom"/>
</dbReference>
<dbReference type="EMBL" id="JBHTBQ010000033">
    <property type="protein sequence ID" value="MFC7421021.1"/>
    <property type="molecule type" value="Genomic_DNA"/>
</dbReference>
<organism evidence="6 7">
    <name type="scientific">Iodobacter arcticus</name>
    <dbReference type="NCBI Taxonomy" id="590593"/>
    <lineage>
        <taxon>Bacteria</taxon>
        <taxon>Pseudomonadati</taxon>
        <taxon>Pseudomonadota</taxon>
        <taxon>Betaproteobacteria</taxon>
        <taxon>Neisseriales</taxon>
        <taxon>Chitinibacteraceae</taxon>
        <taxon>Iodobacter</taxon>
    </lineage>
</organism>
<dbReference type="PROSITE" id="PS50113">
    <property type="entry name" value="PAC"/>
    <property type="match status" value="1"/>
</dbReference>
<dbReference type="PANTHER" id="PTHR45138">
    <property type="entry name" value="REGULATORY COMPONENTS OF SENSORY TRANSDUCTION SYSTEM"/>
    <property type="match status" value="1"/>
</dbReference>
<dbReference type="Pfam" id="PF00990">
    <property type="entry name" value="GGDEF"/>
    <property type="match status" value="1"/>
</dbReference>
<protein>
    <recommendedName>
        <fullName evidence="1">diguanylate cyclase</fullName>
        <ecNumber evidence="1">2.7.7.65</ecNumber>
    </recommendedName>
</protein>
<evidence type="ECO:0000313" key="6">
    <source>
        <dbReference type="EMBL" id="MFC7421021.1"/>
    </source>
</evidence>
<evidence type="ECO:0000256" key="2">
    <source>
        <dbReference type="ARBA" id="ARBA00034247"/>
    </source>
</evidence>
<evidence type="ECO:0000256" key="1">
    <source>
        <dbReference type="ARBA" id="ARBA00012528"/>
    </source>
</evidence>
<dbReference type="CDD" id="cd01949">
    <property type="entry name" value="GGDEF"/>
    <property type="match status" value="1"/>
</dbReference>
<keyword evidence="6" id="KW-0548">Nucleotidyltransferase</keyword>
<dbReference type="PANTHER" id="PTHR45138:SF9">
    <property type="entry name" value="DIGUANYLATE CYCLASE DGCM-RELATED"/>
    <property type="match status" value="1"/>
</dbReference>
<dbReference type="NCBIfam" id="TIGR00254">
    <property type="entry name" value="GGDEF"/>
    <property type="match status" value="1"/>
</dbReference>
<dbReference type="InterPro" id="IPR013767">
    <property type="entry name" value="PAS_fold"/>
</dbReference>
<feature type="domain" description="GGDEF" evidence="5">
    <location>
        <begin position="477"/>
        <end position="611"/>
    </location>
</feature>
<feature type="transmembrane region" description="Helical" evidence="3">
    <location>
        <begin position="6"/>
        <end position="30"/>
    </location>
</feature>
<evidence type="ECO:0000256" key="3">
    <source>
        <dbReference type="SAM" id="Phobius"/>
    </source>
</evidence>
<evidence type="ECO:0000259" key="4">
    <source>
        <dbReference type="PROSITE" id="PS50113"/>
    </source>
</evidence>
<dbReference type="SMART" id="SM00267">
    <property type="entry name" value="GGDEF"/>
    <property type="match status" value="1"/>
</dbReference>
<feature type="domain" description="PAC" evidence="4">
    <location>
        <begin position="395"/>
        <end position="445"/>
    </location>
</feature>
<dbReference type="Pfam" id="PF00989">
    <property type="entry name" value="PAS"/>
    <property type="match status" value="1"/>
</dbReference>
<dbReference type="InterPro" id="IPR035965">
    <property type="entry name" value="PAS-like_dom_sf"/>
</dbReference>